<dbReference type="Gene3D" id="3.40.50.1460">
    <property type="match status" value="1"/>
</dbReference>
<evidence type="ECO:0000313" key="2">
    <source>
        <dbReference type="EMBL" id="MFD2567491.1"/>
    </source>
</evidence>
<feature type="signal peptide" evidence="1">
    <location>
        <begin position="1"/>
        <end position="22"/>
    </location>
</feature>
<protein>
    <recommendedName>
        <fullName evidence="4">Caspase domain-containing protein</fullName>
    </recommendedName>
</protein>
<feature type="chain" id="PRO_5045498104" description="Caspase domain-containing protein" evidence="1">
    <location>
        <begin position="23"/>
        <end position="1348"/>
    </location>
</feature>
<keyword evidence="3" id="KW-1185">Reference proteome</keyword>
<comment type="caution">
    <text evidence="2">The sequence shown here is derived from an EMBL/GenBank/DDBJ whole genome shotgun (WGS) entry which is preliminary data.</text>
</comment>
<evidence type="ECO:0000313" key="3">
    <source>
        <dbReference type="Proteomes" id="UP001597508"/>
    </source>
</evidence>
<dbReference type="InterPro" id="IPR013783">
    <property type="entry name" value="Ig-like_fold"/>
</dbReference>
<dbReference type="EMBL" id="JBHULH010000004">
    <property type="protein sequence ID" value="MFD2567491.1"/>
    <property type="molecule type" value="Genomic_DNA"/>
</dbReference>
<name>A0ABW5LTT8_9FLAO</name>
<dbReference type="Gene3D" id="2.60.120.560">
    <property type="entry name" value="Exo-inulinase, domain 1"/>
    <property type="match status" value="5"/>
</dbReference>
<proteinExistence type="predicted"/>
<accession>A0ABW5LTT8</accession>
<organism evidence="2 3">
    <name type="scientific">Pseudotenacibaculum haliotis</name>
    <dbReference type="NCBI Taxonomy" id="1862138"/>
    <lineage>
        <taxon>Bacteria</taxon>
        <taxon>Pseudomonadati</taxon>
        <taxon>Bacteroidota</taxon>
        <taxon>Flavobacteriia</taxon>
        <taxon>Flavobacteriales</taxon>
        <taxon>Flavobacteriaceae</taxon>
        <taxon>Pseudotenacibaculum</taxon>
    </lineage>
</organism>
<evidence type="ECO:0008006" key="4">
    <source>
        <dbReference type="Google" id="ProtNLM"/>
    </source>
</evidence>
<dbReference type="Proteomes" id="UP001597508">
    <property type="component" value="Unassembled WGS sequence"/>
</dbReference>
<dbReference type="InterPro" id="IPR050452">
    <property type="entry name" value="Metacaspase"/>
</dbReference>
<dbReference type="InterPro" id="IPR029030">
    <property type="entry name" value="Caspase-like_dom_sf"/>
</dbReference>
<dbReference type="Gene3D" id="2.60.40.10">
    <property type="entry name" value="Immunoglobulins"/>
    <property type="match status" value="1"/>
</dbReference>
<dbReference type="SUPFAM" id="SSF52129">
    <property type="entry name" value="Caspase-like"/>
    <property type="match status" value="1"/>
</dbReference>
<keyword evidence="1" id="KW-0732">Signal</keyword>
<evidence type="ECO:0000256" key="1">
    <source>
        <dbReference type="SAM" id="SignalP"/>
    </source>
</evidence>
<dbReference type="PANTHER" id="PTHR48104:SF30">
    <property type="entry name" value="METACASPASE-1"/>
    <property type="match status" value="1"/>
</dbReference>
<gene>
    <name evidence="2" type="ORF">ACFSRZ_08905</name>
</gene>
<reference evidence="3" key="1">
    <citation type="journal article" date="2019" name="Int. J. Syst. Evol. Microbiol.">
        <title>The Global Catalogue of Microorganisms (GCM) 10K type strain sequencing project: providing services to taxonomists for standard genome sequencing and annotation.</title>
        <authorList>
            <consortium name="The Broad Institute Genomics Platform"/>
            <consortium name="The Broad Institute Genome Sequencing Center for Infectious Disease"/>
            <person name="Wu L."/>
            <person name="Ma J."/>
        </authorList>
    </citation>
    <scope>NUCLEOTIDE SEQUENCE [LARGE SCALE GENOMIC DNA]</scope>
    <source>
        <strain evidence="3">KCTC 52127</strain>
    </source>
</reference>
<dbReference type="RefSeq" id="WP_379666201.1">
    <property type="nucleotide sequence ID" value="NZ_JBHULH010000004.1"/>
</dbReference>
<sequence length="1348" mass="153482">MKLKSAILCLSLFLVGSLSLWAQSSYVYQEEFDSQGSWTKGNNDIRELYVSNGKYYFEHKKNEGSRDFTTRTFFIDFTKDFEIETSILKISGVQDYGISFLYDYKDADDYTEFGITSSGYYRVAESKNGSYNSIKSWTASSFVKKGNYSTNKLKIKKKGSRITYYVNGSYVYGMDFKKFKGSKMGFRLYRNQKVAIDYFRVKYTSGTTTNTNTNTASKTILFEGFNNKNNNWSETNTTDVRLSIENGDYIVDHKRETGGWSTTIKKYINTSRNFRITAQIKKSTGIQNNGYGVTFGKEDNDNQNHFLISGDGSYKIVQYKNGTRTYVKNWTSSSHIKKGNGVYNYLKVQKVGSAYKFYINSNLVHTSYSVKMYGDRVGFTVYDRQSIRVGYLSMAYEDNKTNPNTNTNTNTNTVSHVSKETIIFDGYTDNRNDWSTSKNENVDLDIRNGNYYFDHKRASGGWSSTTKKYIDTSRDFKILADIKKESGIQNNGYGIVFGRLDSNNQNLFYVNGGGSFSINKMKNGQNNYLKEWTKSSAIRTGNGAYNVLKVVKIGSKLEYYINNTKVYTDYSPEFFGDRLGYIVYDRQKVSIAYLSVGYLDKKKTVVNTNTNNTDNISNYTYSNSGFHFSDQYSSNTNKWYTSNDEKKEFSVKNGKYYLKHKRNEKGWATYNDTYIDTSKDFEIETKIDKISGVTNYGYGLIFGKKDDNDFRFYISSSGYYKIARMVNNSEQVIQKWTTTTYVNTGNLKSNTLKVKKQNGYYKFYINGSYVYQTDYEAFYGDDLGFVVYNNQEIAIDYVRVKYLGTTNTVVTNNKALKLPLNESFSSNTNGWSTDNVDNYTSGISNGKLNIHRKKEGGIFISKDIDIDTNKDFIIETSISRQKSGATGLYGLTFGRKNSSNEFTFLISTNGSYMFRKFDNDKYGKIIPFTSNNAVKTGIGQANKIKIVKSGKLLRFYINGQYMNEAPFQGFFGTKLGFTAYHEQKISIDYLNIKYQSSSYNNPPVVVITEPDVDLKRGFKIVKTKKIQVRGKATDKDGIYEVLINGVDATVNEDGTFYASVPLKIGSNELVVKATDIKQASSTKRFTIKRKSPDVDKTDVVVVDPVDKIDVGFGKYYALLIGVSDYNDASNVPDLEGLPTKDAKDLKDILVNQYSFEEEHVVLLNNSPTENQILREFVKLKKKVTNKDNVLIFYAGHGVYDEATETGSWLPSDADPEYGLNMISNSTIKDYIKGINSKHTLLISDACFSGSIFKTRSYKAAPKSIKRKFELPSRKAITSGTLKTVPNKSVFLKYLIDRLRNNQEAYLTARKIFDRIEEPVMNNSKNVPQYGTIQEVGDEGGDFVFIRKN</sequence>
<dbReference type="Pfam" id="PF09136">
    <property type="entry name" value="Glucodextran_B"/>
    <property type="match status" value="1"/>
</dbReference>
<dbReference type="PANTHER" id="PTHR48104">
    <property type="entry name" value="METACASPASE-4"/>
    <property type="match status" value="1"/>
</dbReference>